<dbReference type="AlphaFoldDB" id="A0A3R8S5L7"/>
<dbReference type="CDD" id="cd06989">
    <property type="entry name" value="cupin_DRT102"/>
    <property type="match status" value="1"/>
</dbReference>
<dbReference type="Proteomes" id="UP000269265">
    <property type="component" value="Unassembled WGS sequence"/>
</dbReference>
<evidence type="ECO:0008006" key="4">
    <source>
        <dbReference type="Google" id="ProtNLM"/>
    </source>
</evidence>
<reference evidence="2 3" key="1">
    <citation type="submission" date="2018-12" db="EMBL/GenBank/DDBJ databases">
        <title>The whole draft genome of Aquabacterium sp. SJQ9.</title>
        <authorList>
            <person name="Sun L."/>
            <person name="Gao X."/>
            <person name="Chen W."/>
            <person name="Huang K."/>
        </authorList>
    </citation>
    <scope>NUCLEOTIDE SEQUENCE [LARGE SCALE GENOMIC DNA]</scope>
    <source>
        <strain evidence="2 3">SJQ9</strain>
    </source>
</reference>
<dbReference type="SUPFAM" id="SSF51182">
    <property type="entry name" value="RmlC-like cupins"/>
    <property type="match status" value="1"/>
</dbReference>
<feature type="signal peptide" evidence="1">
    <location>
        <begin position="1"/>
        <end position="24"/>
    </location>
</feature>
<dbReference type="RefSeq" id="WP_125245345.1">
    <property type="nucleotide sequence ID" value="NZ_RSED01000028.1"/>
</dbReference>
<gene>
    <name evidence="2" type="ORF">EIP75_21965</name>
</gene>
<comment type="caution">
    <text evidence="2">The sequence shown here is derived from an EMBL/GenBank/DDBJ whole genome shotgun (WGS) entry which is preliminary data.</text>
</comment>
<keyword evidence="1" id="KW-0732">Signal</keyword>
<dbReference type="Gene3D" id="2.60.120.10">
    <property type="entry name" value="Jelly Rolls"/>
    <property type="match status" value="1"/>
</dbReference>
<sequence>MQILSRHLVAAFGALACTLGTAHAAELDPRAVEFKAPKDIKWVRNAAGTNEQAVLFGDPTKPGPYVVRIKWLPGNFSRPHFHGTDRFFVVLSGTWWVGTGDKFDPDNNTVPIPAGSYVIHKGGQVHYDGAKGEEAIIQVSGIGPVTTTQAAKPQ</sequence>
<evidence type="ECO:0000256" key="1">
    <source>
        <dbReference type="SAM" id="SignalP"/>
    </source>
</evidence>
<accession>A0A3R8S5L7</accession>
<feature type="chain" id="PRO_5018725718" description="Cupin type-1 domain-containing protein" evidence="1">
    <location>
        <begin position="25"/>
        <end position="154"/>
    </location>
</feature>
<evidence type="ECO:0000313" key="2">
    <source>
        <dbReference type="EMBL" id="RRS01064.1"/>
    </source>
</evidence>
<dbReference type="PROSITE" id="PS51257">
    <property type="entry name" value="PROKAR_LIPOPROTEIN"/>
    <property type="match status" value="1"/>
</dbReference>
<organism evidence="2 3">
    <name type="scientific">Aquabacterium soli</name>
    <dbReference type="NCBI Taxonomy" id="2493092"/>
    <lineage>
        <taxon>Bacteria</taxon>
        <taxon>Pseudomonadati</taxon>
        <taxon>Pseudomonadota</taxon>
        <taxon>Betaproteobacteria</taxon>
        <taxon>Burkholderiales</taxon>
        <taxon>Aquabacterium</taxon>
    </lineage>
</organism>
<proteinExistence type="predicted"/>
<protein>
    <recommendedName>
        <fullName evidence="4">Cupin type-1 domain-containing protein</fullName>
    </recommendedName>
</protein>
<dbReference type="EMBL" id="RSED01000028">
    <property type="protein sequence ID" value="RRS01064.1"/>
    <property type="molecule type" value="Genomic_DNA"/>
</dbReference>
<dbReference type="OrthoDB" id="1433532at2"/>
<keyword evidence="3" id="KW-1185">Reference proteome</keyword>
<dbReference type="InterPro" id="IPR014710">
    <property type="entry name" value="RmlC-like_jellyroll"/>
</dbReference>
<evidence type="ECO:0000313" key="3">
    <source>
        <dbReference type="Proteomes" id="UP000269265"/>
    </source>
</evidence>
<name>A0A3R8S5L7_9BURK</name>
<dbReference type="InterPro" id="IPR011051">
    <property type="entry name" value="RmlC_Cupin_sf"/>
</dbReference>